<dbReference type="InterPro" id="IPR003171">
    <property type="entry name" value="Mehydrof_redctse-like"/>
</dbReference>
<comment type="pathway">
    <text evidence="2 12">One-carbon metabolism; tetrahydrofolate interconversion.</text>
</comment>
<evidence type="ECO:0000313" key="14">
    <source>
        <dbReference type="Proteomes" id="UP000015961"/>
    </source>
</evidence>
<dbReference type="EMBL" id="ASWO01000001">
    <property type="protein sequence ID" value="EOT87224.1"/>
    <property type="molecule type" value="Genomic_DNA"/>
</dbReference>
<sequence>MRIDHLFQEKTVFSYEVFPPKTNSSLETIYTTLDRLKGQQPDFISVTLGAGGSAKNLQTVEIAQKIQEEQFLPSVAHLPAVHFTKAEIKLILDQLQAKKVENILALRGDILPGQTPKGDFEHATQLVEFIKEHGSFNIIGACYPETHVEACNAIEDIRFLKEKVDAGTNQLVSQLFFDNQYFYRFLERCALARIDVPIQAGIMPVVNKKQIERIAKMSHVTLPEKFLKMMARYEHNPEAIRDAGIAYAVDQIVDLVAQGVDGIHLYTMNNPYVAKRIREATRSLFEQAPLTLIAE</sequence>
<dbReference type="PANTHER" id="PTHR45754">
    <property type="entry name" value="METHYLENETETRAHYDROFOLATE REDUCTASE"/>
    <property type="match status" value="1"/>
</dbReference>
<evidence type="ECO:0000256" key="7">
    <source>
        <dbReference type="ARBA" id="ARBA00023002"/>
    </source>
</evidence>
<evidence type="ECO:0000256" key="5">
    <source>
        <dbReference type="ARBA" id="ARBA00022630"/>
    </source>
</evidence>
<dbReference type="OrthoDB" id="9812555at2"/>
<accession>S0P0Y1</accession>
<dbReference type="GO" id="GO:0005829">
    <property type="term" value="C:cytosol"/>
    <property type="evidence" value="ECO:0007669"/>
    <property type="project" value="InterPro"/>
</dbReference>
<dbReference type="GO" id="GO:0071949">
    <property type="term" value="F:FAD binding"/>
    <property type="evidence" value="ECO:0007669"/>
    <property type="project" value="TreeGrafter"/>
</dbReference>
<dbReference type="GO" id="GO:0035999">
    <property type="term" value="P:tetrahydrofolate interconversion"/>
    <property type="evidence" value="ECO:0007669"/>
    <property type="project" value="UniProtKB-UniPathway"/>
</dbReference>
<evidence type="ECO:0000256" key="2">
    <source>
        <dbReference type="ARBA" id="ARBA00004777"/>
    </source>
</evidence>
<protein>
    <recommendedName>
        <fullName evidence="12">Methylenetetrahydrofolate reductase</fullName>
        <ecNumber evidence="12">1.5.1.54</ecNumber>
    </recommendedName>
</protein>
<dbReference type="GO" id="GO:0106312">
    <property type="term" value="F:methylenetetrahydrofolate reductase (NADH) activity"/>
    <property type="evidence" value="ECO:0007669"/>
    <property type="project" value="UniProtKB-EC"/>
</dbReference>
<dbReference type="InterPro" id="IPR004620">
    <property type="entry name" value="MTHF_reductase_bac"/>
</dbReference>
<keyword evidence="6 12" id="KW-0274">FAD</keyword>
<dbReference type="RefSeq" id="WP_016184776.1">
    <property type="nucleotide sequence ID" value="NZ_ASWO01000001.1"/>
</dbReference>
<dbReference type="PATRIC" id="fig|1140003.3.peg.279"/>
<name>S0P0Y1_9ENTE</name>
<evidence type="ECO:0000256" key="11">
    <source>
        <dbReference type="ARBA" id="ARBA00048628"/>
    </source>
</evidence>
<evidence type="ECO:0000256" key="3">
    <source>
        <dbReference type="ARBA" id="ARBA00006743"/>
    </source>
</evidence>
<dbReference type="STRING" id="1140003.OMY_00285"/>
<dbReference type="InterPro" id="IPR029041">
    <property type="entry name" value="FAD-linked_oxidoreductase-like"/>
</dbReference>
<evidence type="ECO:0000256" key="12">
    <source>
        <dbReference type="RuleBase" id="RU003862"/>
    </source>
</evidence>
<evidence type="ECO:0000256" key="10">
    <source>
        <dbReference type="ARBA" id="ARBA00034478"/>
    </source>
</evidence>
<keyword evidence="14" id="KW-1185">Reference proteome</keyword>
<comment type="similarity">
    <text evidence="3 12">Belongs to the methylenetetrahydrofolate reductase family.</text>
</comment>
<evidence type="ECO:0000256" key="1">
    <source>
        <dbReference type="ARBA" id="ARBA00001974"/>
    </source>
</evidence>
<dbReference type="eggNOG" id="COG0685">
    <property type="taxonomic scope" value="Bacteria"/>
</dbReference>
<comment type="caution">
    <text evidence="13">The sequence shown here is derived from an EMBL/GenBank/DDBJ whole genome shotgun (WGS) entry which is preliminary data.</text>
</comment>
<keyword evidence="9" id="KW-0486">Methionine biosynthesis</keyword>
<reference evidence="13 14" key="1">
    <citation type="submission" date="2013-03" db="EMBL/GenBank/DDBJ databases">
        <title>The Genome Sequence of Enterococcus sulfureus ATCC_49903 (PacBio/Illumina hybrid assembly).</title>
        <authorList>
            <consortium name="The Broad Institute Genomics Platform"/>
            <consortium name="The Broad Institute Genome Sequencing Center for Infectious Disease"/>
            <person name="Earl A."/>
            <person name="Russ C."/>
            <person name="Gilmore M."/>
            <person name="Surin D."/>
            <person name="Walker B."/>
            <person name="Young S."/>
            <person name="Zeng Q."/>
            <person name="Gargeya S."/>
            <person name="Fitzgerald M."/>
            <person name="Haas B."/>
            <person name="Abouelleil A."/>
            <person name="Allen A.W."/>
            <person name="Alvarado L."/>
            <person name="Arachchi H.M."/>
            <person name="Berlin A.M."/>
            <person name="Chapman S.B."/>
            <person name="Gainer-Dewar J."/>
            <person name="Goldberg J."/>
            <person name="Griggs A."/>
            <person name="Gujja S."/>
            <person name="Hansen M."/>
            <person name="Howarth C."/>
            <person name="Imamovic A."/>
            <person name="Ireland A."/>
            <person name="Larimer J."/>
            <person name="McCowan C."/>
            <person name="Murphy C."/>
            <person name="Pearson M."/>
            <person name="Poon T.W."/>
            <person name="Priest M."/>
            <person name="Roberts A."/>
            <person name="Saif S."/>
            <person name="Shea T."/>
            <person name="Sisk P."/>
            <person name="Sykes S."/>
            <person name="Wortman J."/>
            <person name="Nusbaum C."/>
            <person name="Birren B."/>
        </authorList>
    </citation>
    <scope>NUCLEOTIDE SEQUENCE [LARGE SCALE GENOMIC DNA]</scope>
    <source>
        <strain evidence="13 14">ATCC 49903</strain>
    </source>
</reference>
<dbReference type="NCBIfam" id="TIGR00676">
    <property type="entry name" value="fadh2"/>
    <property type="match status" value="1"/>
</dbReference>
<evidence type="ECO:0000256" key="6">
    <source>
        <dbReference type="ARBA" id="ARBA00022827"/>
    </source>
</evidence>
<comment type="catalytic activity">
    <reaction evidence="11">
        <text>(6S)-5-methyl-5,6,7,8-tetrahydrofolate + NAD(+) = (6R)-5,10-methylene-5,6,7,8-tetrahydrofolate + NADH + H(+)</text>
        <dbReference type="Rhea" id="RHEA:19821"/>
        <dbReference type="ChEBI" id="CHEBI:15378"/>
        <dbReference type="ChEBI" id="CHEBI:15636"/>
        <dbReference type="ChEBI" id="CHEBI:18608"/>
        <dbReference type="ChEBI" id="CHEBI:57540"/>
        <dbReference type="ChEBI" id="CHEBI:57945"/>
        <dbReference type="EC" id="1.5.1.54"/>
    </reaction>
    <physiologicalReaction direction="right-to-left" evidence="11">
        <dbReference type="Rhea" id="RHEA:19823"/>
    </physiologicalReaction>
</comment>
<keyword evidence="8" id="KW-0520">NAD</keyword>
<dbReference type="Proteomes" id="UP000015961">
    <property type="component" value="Unassembled WGS sequence"/>
</dbReference>
<dbReference type="CDD" id="cd00537">
    <property type="entry name" value="MTHFR"/>
    <property type="match status" value="1"/>
</dbReference>
<gene>
    <name evidence="13" type="ORF">I573_00280</name>
</gene>
<organism evidence="13 14">
    <name type="scientific">Enterococcus sulfureus ATCC 49903</name>
    <dbReference type="NCBI Taxonomy" id="1140003"/>
    <lineage>
        <taxon>Bacteria</taxon>
        <taxon>Bacillati</taxon>
        <taxon>Bacillota</taxon>
        <taxon>Bacilli</taxon>
        <taxon>Lactobacillales</taxon>
        <taxon>Enterococcaceae</taxon>
        <taxon>Enterococcus</taxon>
    </lineage>
</organism>
<dbReference type="PANTHER" id="PTHR45754:SF3">
    <property type="entry name" value="METHYLENETETRAHYDROFOLATE REDUCTASE (NADPH)"/>
    <property type="match status" value="1"/>
</dbReference>
<keyword evidence="4" id="KW-0028">Amino-acid biosynthesis</keyword>
<comment type="cofactor">
    <cofactor evidence="1 12">
        <name>FAD</name>
        <dbReference type="ChEBI" id="CHEBI:57692"/>
    </cofactor>
</comment>
<dbReference type="SUPFAM" id="SSF51730">
    <property type="entry name" value="FAD-linked oxidoreductase"/>
    <property type="match status" value="1"/>
</dbReference>
<dbReference type="Pfam" id="PF02219">
    <property type="entry name" value="MTHFR"/>
    <property type="match status" value="1"/>
</dbReference>
<evidence type="ECO:0000313" key="13">
    <source>
        <dbReference type="EMBL" id="EOT87224.1"/>
    </source>
</evidence>
<evidence type="ECO:0000256" key="8">
    <source>
        <dbReference type="ARBA" id="ARBA00023027"/>
    </source>
</evidence>
<evidence type="ECO:0000256" key="4">
    <source>
        <dbReference type="ARBA" id="ARBA00022605"/>
    </source>
</evidence>
<dbReference type="GO" id="GO:0009086">
    <property type="term" value="P:methionine biosynthetic process"/>
    <property type="evidence" value="ECO:0007669"/>
    <property type="project" value="UniProtKB-KW"/>
</dbReference>
<dbReference type="EC" id="1.5.1.54" evidence="12"/>
<keyword evidence="5 12" id="KW-0285">Flavoprotein</keyword>
<comment type="pathway">
    <text evidence="10">Amino-acid biosynthesis; L-methionine biosynthesis via de novo pathway.</text>
</comment>
<keyword evidence="7 12" id="KW-0560">Oxidoreductase</keyword>
<dbReference type="Gene3D" id="3.20.20.220">
    <property type="match status" value="1"/>
</dbReference>
<dbReference type="AlphaFoldDB" id="S0P0Y1"/>
<proteinExistence type="inferred from homology"/>
<dbReference type="UniPathway" id="UPA00193"/>
<evidence type="ECO:0000256" key="9">
    <source>
        <dbReference type="ARBA" id="ARBA00023167"/>
    </source>
</evidence>